<evidence type="ECO:0000256" key="1">
    <source>
        <dbReference type="SAM" id="MobiDB-lite"/>
    </source>
</evidence>
<dbReference type="OrthoDB" id="5345494at2759"/>
<accession>A0A0H1B9V1</accession>
<dbReference type="STRING" id="2060906.A0A0H1B9V1"/>
<protein>
    <recommendedName>
        <fullName evidence="4">F-box domain-containing protein</fullName>
    </recommendedName>
</protein>
<dbReference type="AlphaFoldDB" id="A0A0H1B9V1"/>
<feature type="region of interest" description="Disordered" evidence="1">
    <location>
        <begin position="524"/>
        <end position="558"/>
    </location>
</feature>
<reference evidence="3" key="1">
    <citation type="journal article" date="2015" name="PLoS Genet.">
        <title>The dynamic genome and transcriptome of the human fungal pathogen Blastomyces and close relative Emmonsia.</title>
        <authorList>
            <person name="Munoz J.F."/>
            <person name="Gauthier G.M."/>
            <person name="Desjardins C.A."/>
            <person name="Gallo J.E."/>
            <person name="Holder J."/>
            <person name="Sullivan T.D."/>
            <person name="Marty A.J."/>
            <person name="Carmen J.C."/>
            <person name="Chen Z."/>
            <person name="Ding L."/>
            <person name="Gujja S."/>
            <person name="Magrini V."/>
            <person name="Misas E."/>
            <person name="Mitreva M."/>
            <person name="Priest M."/>
            <person name="Saif S."/>
            <person name="Whiston E.A."/>
            <person name="Young S."/>
            <person name="Zeng Q."/>
            <person name="Goldman W.E."/>
            <person name="Mardis E.R."/>
            <person name="Taylor J.W."/>
            <person name="McEwen J.G."/>
            <person name="Clay O.K."/>
            <person name="Klein B.S."/>
            <person name="Cuomo C.A."/>
        </authorList>
    </citation>
    <scope>NUCLEOTIDE SEQUENCE [LARGE SCALE GENOMIC DNA]</scope>
    <source>
        <strain evidence="3">UAMH 139</strain>
    </source>
</reference>
<evidence type="ECO:0000313" key="2">
    <source>
        <dbReference type="EMBL" id="KLJ08170.1"/>
    </source>
</evidence>
<feature type="region of interest" description="Disordered" evidence="1">
    <location>
        <begin position="312"/>
        <end position="366"/>
    </location>
</feature>
<dbReference type="EMBL" id="LDEV01002653">
    <property type="protein sequence ID" value="KLJ08170.1"/>
    <property type="molecule type" value="Genomic_DNA"/>
</dbReference>
<dbReference type="SUPFAM" id="SSF81383">
    <property type="entry name" value="F-box domain"/>
    <property type="match status" value="1"/>
</dbReference>
<feature type="compositionally biased region" description="Basic and acidic residues" evidence="1">
    <location>
        <begin position="332"/>
        <end position="341"/>
    </location>
</feature>
<proteinExistence type="predicted"/>
<feature type="compositionally biased region" description="Low complexity" evidence="1">
    <location>
        <begin position="531"/>
        <end position="550"/>
    </location>
</feature>
<evidence type="ECO:0008006" key="4">
    <source>
        <dbReference type="Google" id="ProtNLM"/>
    </source>
</evidence>
<keyword evidence="3" id="KW-1185">Reference proteome</keyword>
<comment type="caution">
    <text evidence="2">The sequence shown here is derived from an EMBL/GenBank/DDBJ whole genome shotgun (WGS) entry which is preliminary data.</text>
</comment>
<dbReference type="Proteomes" id="UP000053573">
    <property type="component" value="Unassembled WGS sequence"/>
</dbReference>
<organism evidence="2 3">
    <name type="scientific">Blastomyces silverae</name>
    <dbReference type="NCBI Taxonomy" id="2060906"/>
    <lineage>
        <taxon>Eukaryota</taxon>
        <taxon>Fungi</taxon>
        <taxon>Dikarya</taxon>
        <taxon>Ascomycota</taxon>
        <taxon>Pezizomycotina</taxon>
        <taxon>Eurotiomycetes</taxon>
        <taxon>Eurotiomycetidae</taxon>
        <taxon>Onygenales</taxon>
        <taxon>Ajellomycetaceae</taxon>
        <taxon>Blastomyces</taxon>
    </lineage>
</organism>
<gene>
    <name evidence="2" type="ORF">EMPG_16385</name>
</gene>
<sequence>MAQGQLWTTLMTAIDPLNAKAMPVVLQSTIQLLETELANARAALQEIQAHPATATSTSISTSISSSSPSSSFSSPPSSFSCYCAEMQETITAGAMAAYKHHLVGRVSQITSSSLHLSCHPNCAVAFSRGPLPVSLLDLLSNSLILDHIAPYLSISSLLSLASTCTTFRSIIMDTPYVFRHMDLTTCRGAQPPPSMGPIDAGGEVWRSERMDESLTEDDFYSGPLRGIFSDLGRRSILQDVRTLVLDGLSVPTDLIADIVLTDRFNVVLLSIRDCLNLNERKLMQTLQYAVRPSRPKGMPRVKGIYYFTANNDSQQSTSHGRKHVYHTSAATKWDRPGDHQPDNQSRNSADMCGTAKDNHHDQLTRRHPWYKASGRVLRKQISHGWAETVQLCNGIISFDAVLCRSPAHQPFASAEGNDAQPPRYLSPAIATVALGPRGCKGCHTSPEGPALWNHSPEYQFPLLTPLPLHSSRITAAKSPVISDNDEPALIMQCQECLIDRWCNRCGSWWCSACLPHPEKPRHHRKLHQTASRSSSSSSLSSSSSSSTSSGSGEGGGGPLYAKASAEIAGNAELHVVPAKQKSSGPALHARASIALSIMMGARLRSAIGAIPADVDREVHEFGRISHR</sequence>
<dbReference type="InterPro" id="IPR036047">
    <property type="entry name" value="F-box-like_dom_sf"/>
</dbReference>
<evidence type="ECO:0000313" key="3">
    <source>
        <dbReference type="Proteomes" id="UP000053573"/>
    </source>
</evidence>
<name>A0A0H1B9V1_9EURO</name>